<dbReference type="EMBL" id="CAJNIZ010002225">
    <property type="protein sequence ID" value="CAE7208097.1"/>
    <property type="molecule type" value="Genomic_DNA"/>
</dbReference>
<evidence type="ECO:0000313" key="1">
    <source>
        <dbReference type="EMBL" id="CAE7208097.1"/>
    </source>
</evidence>
<protein>
    <submittedName>
        <fullName evidence="1">TNXB protein</fullName>
    </submittedName>
</protein>
<dbReference type="Proteomes" id="UP000649617">
    <property type="component" value="Unassembled WGS sequence"/>
</dbReference>
<comment type="caution">
    <text evidence="1">The sequence shown here is derived from an EMBL/GenBank/DDBJ whole genome shotgun (WGS) entry which is preliminary data.</text>
</comment>
<evidence type="ECO:0000313" key="2">
    <source>
        <dbReference type="Proteomes" id="UP000649617"/>
    </source>
</evidence>
<proteinExistence type="predicted"/>
<gene>
    <name evidence="1" type="primary">TNXB</name>
    <name evidence="1" type="ORF">SPIL2461_LOCUS2117</name>
</gene>
<sequence length="329" mass="36367">MLNGTAVLRFASWQMIDAWEHDGSLVRSWENRTLPTDQTQAGPWGVCVEYMVELANRLDARPWFSMPKAPETQPDSVDGYATEFASQLCRAGLVNRSLKAELSVYVEYRSCCRSGLAPGWDSQENAVQSLTLWKTWEQAGFNPDRLINVISSLQQLDKFGTDVTSVEAAAIEASFSDVCKYGETPCVDFSSMEANRSFGALSPAELIDAVIRPAMLKQEAEINQRVQQALHYGFEIIAFNALPLISARGYGHRGNLNWALRCETCLMRTLGRRYGSREQSQLAADGWVFEALSRTPWLYSNGQVCCAVAAVAPVLEPAAMVAAVSDSSR</sequence>
<reference evidence="1" key="1">
    <citation type="submission" date="2021-02" db="EMBL/GenBank/DDBJ databases">
        <authorList>
            <person name="Dougan E. K."/>
            <person name="Rhodes N."/>
            <person name="Thang M."/>
            <person name="Chan C."/>
        </authorList>
    </citation>
    <scope>NUCLEOTIDE SEQUENCE</scope>
</reference>
<name>A0A812JK56_SYMPI</name>
<keyword evidence="2" id="KW-1185">Reference proteome</keyword>
<organism evidence="1 2">
    <name type="scientific">Symbiodinium pilosum</name>
    <name type="common">Dinoflagellate</name>
    <dbReference type="NCBI Taxonomy" id="2952"/>
    <lineage>
        <taxon>Eukaryota</taxon>
        <taxon>Sar</taxon>
        <taxon>Alveolata</taxon>
        <taxon>Dinophyceae</taxon>
        <taxon>Suessiales</taxon>
        <taxon>Symbiodiniaceae</taxon>
        <taxon>Symbiodinium</taxon>
    </lineage>
</organism>
<accession>A0A812JK56</accession>
<dbReference type="AlphaFoldDB" id="A0A812JK56"/>